<comment type="caution">
    <text evidence="11">The sequence shown here is derived from an EMBL/GenBank/DDBJ whole genome shotgun (WGS) entry which is preliminary data.</text>
</comment>
<dbReference type="Pfam" id="PF00528">
    <property type="entry name" value="BPD_transp_1"/>
    <property type="match status" value="1"/>
</dbReference>
<evidence type="ECO:0000256" key="3">
    <source>
        <dbReference type="ARBA" id="ARBA00022448"/>
    </source>
</evidence>
<keyword evidence="12" id="KW-1185">Reference proteome</keyword>
<evidence type="ECO:0000313" key="12">
    <source>
        <dbReference type="Proteomes" id="UP000549913"/>
    </source>
</evidence>
<dbReference type="RefSeq" id="WP_179547582.1">
    <property type="nucleotide sequence ID" value="NZ_BSEW01000001.1"/>
</dbReference>
<evidence type="ECO:0000256" key="7">
    <source>
        <dbReference type="ARBA" id="ARBA00023136"/>
    </source>
</evidence>
<gene>
    <name evidence="11" type="ORF">BJ984_001624</name>
</gene>
<sequence>MTVPTGTVQNRPAPPPAASRPAAPARRPGAGARFAAVPLVGPGALYITLLVLVPVALITVYSFFERGRFGGVVWTFTLDNFARLFDPLYLSVVGNSLVIAAIVTLLALLIGYPTALMITRLSPKWRTVALIAVLLPFWTNFLIRTYAWILLLNNAGWINQALQALGITDEPISMLYTPQAVVVGLLYMYLPLMILPLYSALAHQDRQLGEAATDLGASPFRVFRTVTVPLSIPGILTGCVFVFVPAMSNFVIPELIGGGKTVLVGNLIRDQFLKARDWPFGAALALVLTVSLLLLLVLQSRLSKRLTEGKRQAEGKKVRRDA</sequence>
<dbReference type="InterPro" id="IPR035906">
    <property type="entry name" value="MetI-like_sf"/>
</dbReference>
<dbReference type="PANTHER" id="PTHR42929">
    <property type="entry name" value="INNER MEMBRANE ABC TRANSPORTER PERMEASE PROTEIN YDCU-RELATED-RELATED"/>
    <property type="match status" value="1"/>
</dbReference>
<evidence type="ECO:0000259" key="10">
    <source>
        <dbReference type="PROSITE" id="PS50928"/>
    </source>
</evidence>
<feature type="transmembrane region" description="Helical" evidence="8">
    <location>
        <begin position="222"/>
        <end position="244"/>
    </location>
</feature>
<feature type="transmembrane region" description="Helical" evidence="8">
    <location>
        <begin position="180"/>
        <end position="201"/>
    </location>
</feature>
<dbReference type="Proteomes" id="UP000549913">
    <property type="component" value="Unassembled WGS sequence"/>
</dbReference>
<evidence type="ECO:0000256" key="9">
    <source>
        <dbReference type="SAM" id="MobiDB-lite"/>
    </source>
</evidence>
<comment type="subcellular location">
    <subcellularLocation>
        <location evidence="1 8">Cell membrane</location>
        <topology evidence="1 8">Multi-pass membrane protein</topology>
    </subcellularLocation>
</comment>
<feature type="region of interest" description="Disordered" evidence="9">
    <location>
        <begin position="1"/>
        <end position="26"/>
    </location>
</feature>
<feature type="transmembrane region" description="Helical" evidence="8">
    <location>
        <begin position="43"/>
        <end position="64"/>
    </location>
</feature>
<dbReference type="GO" id="GO:0005886">
    <property type="term" value="C:plasma membrane"/>
    <property type="evidence" value="ECO:0007669"/>
    <property type="project" value="UniProtKB-SubCell"/>
</dbReference>
<feature type="transmembrane region" description="Helical" evidence="8">
    <location>
        <begin position="127"/>
        <end position="149"/>
    </location>
</feature>
<organism evidence="11 12">
    <name type="scientific">Herbiconiux flava</name>
    <dbReference type="NCBI Taxonomy" id="881268"/>
    <lineage>
        <taxon>Bacteria</taxon>
        <taxon>Bacillati</taxon>
        <taxon>Actinomycetota</taxon>
        <taxon>Actinomycetes</taxon>
        <taxon>Micrococcales</taxon>
        <taxon>Microbacteriaceae</taxon>
        <taxon>Herbiconiux</taxon>
    </lineage>
</organism>
<keyword evidence="3 8" id="KW-0813">Transport</keyword>
<dbReference type="EMBL" id="JACCBM010000001">
    <property type="protein sequence ID" value="NYD70466.1"/>
    <property type="molecule type" value="Genomic_DNA"/>
</dbReference>
<comment type="similarity">
    <text evidence="2">Belongs to the binding-protein-dependent transport system permease family. CysTW subfamily.</text>
</comment>
<reference evidence="11 12" key="1">
    <citation type="submission" date="2020-07" db="EMBL/GenBank/DDBJ databases">
        <title>Sequencing the genomes of 1000 actinobacteria strains.</title>
        <authorList>
            <person name="Klenk H.-P."/>
        </authorList>
    </citation>
    <scope>NUCLEOTIDE SEQUENCE [LARGE SCALE GENOMIC DNA]</scope>
    <source>
        <strain evidence="11 12">DSM 26474</strain>
    </source>
</reference>
<evidence type="ECO:0000313" key="11">
    <source>
        <dbReference type="EMBL" id="NYD70466.1"/>
    </source>
</evidence>
<dbReference type="InterPro" id="IPR000515">
    <property type="entry name" value="MetI-like"/>
</dbReference>
<keyword evidence="4" id="KW-1003">Cell membrane</keyword>
<accession>A0A852SNU4</accession>
<evidence type="ECO:0000256" key="5">
    <source>
        <dbReference type="ARBA" id="ARBA00022692"/>
    </source>
</evidence>
<dbReference type="GO" id="GO:0055085">
    <property type="term" value="P:transmembrane transport"/>
    <property type="evidence" value="ECO:0007669"/>
    <property type="project" value="InterPro"/>
</dbReference>
<feature type="transmembrane region" description="Helical" evidence="8">
    <location>
        <begin position="88"/>
        <end position="115"/>
    </location>
</feature>
<evidence type="ECO:0000256" key="6">
    <source>
        <dbReference type="ARBA" id="ARBA00022989"/>
    </source>
</evidence>
<evidence type="ECO:0000256" key="4">
    <source>
        <dbReference type="ARBA" id="ARBA00022475"/>
    </source>
</evidence>
<dbReference type="PANTHER" id="PTHR42929:SF1">
    <property type="entry name" value="INNER MEMBRANE ABC TRANSPORTER PERMEASE PROTEIN YDCU-RELATED"/>
    <property type="match status" value="1"/>
</dbReference>
<name>A0A852SNU4_9MICO</name>
<protein>
    <submittedName>
        <fullName evidence="11">Spermidine/putrescine transport system permease protein</fullName>
    </submittedName>
</protein>
<evidence type="ECO:0000256" key="2">
    <source>
        <dbReference type="ARBA" id="ARBA00007069"/>
    </source>
</evidence>
<feature type="domain" description="ABC transmembrane type-1" evidence="10">
    <location>
        <begin position="93"/>
        <end position="299"/>
    </location>
</feature>
<evidence type="ECO:0000256" key="1">
    <source>
        <dbReference type="ARBA" id="ARBA00004651"/>
    </source>
</evidence>
<evidence type="ECO:0000256" key="8">
    <source>
        <dbReference type="RuleBase" id="RU363032"/>
    </source>
</evidence>
<keyword evidence="6 8" id="KW-1133">Transmembrane helix</keyword>
<dbReference type="SUPFAM" id="SSF161098">
    <property type="entry name" value="MetI-like"/>
    <property type="match status" value="1"/>
</dbReference>
<feature type="compositionally biased region" description="Polar residues" evidence="9">
    <location>
        <begin position="1"/>
        <end position="10"/>
    </location>
</feature>
<feature type="transmembrane region" description="Helical" evidence="8">
    <location>
        <begin position="278"/>
        <end position="298"/>
    </location>
</feature>
<keyword evidence="5 8" id="KW-0812">Transmembrane</keyword>
<dbReference type="Gene3D" id="1.10.3720.10">
    <property type="entry name" value="MetI-like"/>
    <property type="match status" value="1"/>
</dbReference>
<dbReference type="AlphaFoldDB" id="A0A852SNU4"/>
<proteinExistence type="inferred from homology"/>
<dbReference type="PROSITE" id="PS50928">
    <property type="entry name" value="ABC_TM1"/>
    <property type="match status" value="1"/>
</dbReference>
<keyword evidence="7 8" id="KW-0472">Membrane</keyword>
<dbReference type="CDD" id="cd06261">
    <property type="entry name" value="TM_PBP2"/>
    <property type="match status" value="1"/>
</dbReference>